<sequence>MAEVVECLKVVIKRIHAPSIWSSLKRRVNMKRVENGKHQHRRDESREYEEVRNAKFVRGGSRRKLNGKVSSVLGAECEGEGEEMIDRRVAKSKSIGSVNEIKAWGGNNEVRKGAGVAVKVPSVVRLNKSRSTGVLNSPRIVRYQKRGFVFEFGGREVDSVELDMSKWVISLEGDEKSERKMLQKPLVSM</sequence>
<keyword evidence="1" id="KW-0808">Transferase</keyword>
<evidence type="ECO:0000313" key="1">
    <source>
        <dbReference type="EMBL" id="BBG95825.1"/>
    </source>
</evidence>
<organism evidence="1">
    <name type="scientific">Prunus dulcis</name>
    <name type="common">Almond</name>
    <name type="synonym">Amygdalus dulcis</name>
    <dbReference type="NCBI Taxonomy" id="3755"/>
    <lineage>
        <taxon>Eukaryota</taxon>
        <taxon>Viridiplantae</taxon>
        <taxon>Streptophyta</taxon>
        <taxon>Embryophyta</taxon>
        <taxon>Tracheophyta</taxon>
        <taxon>Spermatophyta</taxon>
        <taxon>Magnoliopsida</taxon>
        <taxon>eudicotyledons</taxon>
        <taxon>Gunneridae</taxon>
        <taxon>Pentapetalae</taxon>
        <taxon>rosids</taxon>
        <taxon>fabids</taxon>
        <taxon>Rosales</taxon>
        <taxon>Rosaceae</taxon>
        <taxon>Amygdaloideae</taxon>
        <taxon>Amygdaleae</taxon>
        <taxon>Prunus</taxon>
    </lineage>
</organism>
<keyword evidence="1" id="KW-0418">Kinase</keyword>
<dbReference type="AlphaFoldDB" id="A0A4Y1QVD7"/>
<reference evidence="1" key="1">
    <citation type="journal article" date="2019" name="Science">
        <title>Mutation of a bHLH transcription factor allowed almond domestication.</title>
        <authorList>
            <person name="Sanchez-Perez R."/>
            <person name="Pavan S."/>
            <person name="Mazzeo R."/>
            <person name="Moldovan C."/>
            <person name="Aiese Cigliano R."/>
            <person name="Del Cueto J."/>
            <person name="Ricciardi F."/>
            <person name="Lotti C."/>
            <person name="Ricciardi L."/>
            <person name="Dicenta F."/>
            <person name="Lopez-Marques R.L."/>
            <person name="Lindberg Moller B."/>
        </authorList>
    </citation>
    <scope>NUCLEOTIDE SEQUENCE</scope>
</reference>
<dbReference type="EMBL" id="AP019297">
    <property type="protein sequence ID" value="BBG95825.1"/>
    <property type="molecule type" value="Genomic_DNA"/>
</dbReference>
<accession>A0A4Y1QVD7</accession>
<proteinExistence type="predicted"/>
<name>A0A4Y1QVD7_PRUDU</name>
<protein>
    <submittedName>
        <fullName evidence="1">Protein kinase superfamily protein</fullName>
    </submittedName>
</protein>
<dbReference type="GO" id="GO:0016301">
    <property type="term" value="F:kinase activity"/>
    <property type="evidence" value="ECO:0007669"/>
    <property type="project" value="UniProtKB-KW"/>
</dbReference>
<gene>
    <name evidence="1" type="ORF">Prudu_004473</name>
</gene>